<feature type="domain" description="Response regulatory" evidence="2">
    <location>
        <begin position="1"/>
        <end position="115"/>
    </location>
</feature>
<accession>A0A1Y1SH63</accession>
<comment type="caution">
    <text evidence="3">The sequence shown here is derived from an EMBL/GenBank/DDBJ whole genome shotgun (WGS) entry which is preliminary data.</text>
</comment>
<dbReference type="SMART" id="SM00448">
    <property type="entry name" value="REC"/>
    <property type="match status" value="1"/>
</dbReference>
<dbReference type="PANTHER" id="PTHR43228">
    <property type="entry name" value="TWO-COMPONENT RESPONSE REGULATOR"/>
    <property type="match status" value="1"/>
</dbReference>
<feature type="modified residue" description="4-aspartylphosphate" evidence="1">
    <location>
        <position position="50"/>
    </location>
</feature>
<dbReference type="GO" id="GO:0000160">
    <property type="term" value="P:phosphorelay signal transduction system"/>
    <property type="evidence" value="ECO:0007669"/>
    <property type="project" value="InterPro"/>
</dbReference>
<dbReference type="EMBL" id="AQQV01000001">
    <property type="protein sequence ID" value="ORE88641.1"/>
    <property type="molecule type" value="Genomic_DNA"/>
</dbReference>
<dbReference type="Gene3D" id="3.40.50.2300">
    <property type="match status" value="1"/>
</dbReference>
<reference evidence="3 4" key="1">
    <citation type="submission" date="2013-04" db="EMBL/GenBank/DDBJ databases">
        <title>Oceanococcus atlanticus 22II-S10r2 Genome Sequencing.</title>
        <authorList>
            <person name="Lai Q."/>
            <person name="Li G."/>
            <person name="Shao Z."/>
        </authorList>
    </citation>
    <scope>NUCLEOTIDE SEQUENCE [LARGE SCALE GENOMIC DNA]</scope>
    <source>
        <strain evidence="3 4">22II-S10r2</strain>
    </source>
</reference>
<evidence type="ECO:0000259" key="2">
    <source>
        <dbReference type="PROSITE" id="PS50110"/>
    </source>
</evidence>
<name>A0A1Y1SH63_9GAMM</name>
<proteinExistence type="predicted"/>
<sequence length="127" mass="13761">MVVDDHVDFRRLAQVLLEEIEGVELVGLGADGEEAIHLCEELRPDLLLMDLSMPRMGGIQATRLIKAQDDAPLIAIVSIYDDSEHRAHASRAGADAFINKADFLGSVARLIDNLQEGGNVHFANSAA</sequence>
<evidence type="ECO:0000313" key="4">
    <source>
        <dbReference type="Proteomes" id="UP000192342"/>
    </source>
</evidence>
<dbReference type="Pfam" id="PF00072">
    <property type="entry name" value="Response_reg"/>
    <property type="match status" value="1"/>
</dbReference>
<keyword evidence="1" id="KW-0597">Phosphoprotein</keyword>
<dbReference type="PANTHER" id="PTHR43228:SF1">
    <property type="entry name" value="TWO-COMPONENT RESPONSE REGULATOR ARR22"/>
    <property type="match status" value="1"/>
</dbReference>
<dbReference type="AlphaFoldDB" id="A0A1Y1SH63"/>
<evidence type="ECO:0000256" key="1">
    <source>
        <dbReference type="PROSITE-ProRule" id="PRU00169"/>
    </source>
</evidence>
<gene>
    <name evidence="3" type="ORF">ATO7_02160</name>
</gene>
<protein>
    <submittedName>
        <fullName evidence="3">Response regulator</fullName>
    </submittedName>
</protein>
<organism evidence="3 4">
    <name type="scientific">Oceanococcus atlanticus</name>
    <dbReference type="NCBI Taxonomy" id="1317117"/>
    <lineage>
        <taxon>Bacteria</taxon>
        <taxon>Pseudomonadati</taxon>
        <taxon>Pseudomonadota</taxon>
        <taxon>Gammaproteobacteria</taxon>
        <taxon>Chromatiales</taxon>
        <taxon>Oceanococcaceae</taxon>
        <taxon>Oceanococcus</taxon>
    </lineage>
</organism>
<keyword evidence="4" id="KW-1185">Reference proteome</keyword>
<dbReference type="Proteomes" id="UP000192342">
    <property type="component" value="Unassembled WGS sequence"/>
</dbReference>
<dbReference type="InterPro" id="IPR052048">
    <property type="entry name" value="ST_Response_Regulator"/>
</dbReference>
<dbReference type="SUPFAM" id="SSF52172">
    <property type="entry name" value="CheY-like"/>
    <property type="match status" value="1"/>
</dbReference>
<dbReference type="InterPro" id="IPR058245">
    <property type="entry name" value="NreC/VraR/RcsB-like_REC"/>
</dbReference>
<evidence type="ECO:0000313" key="3">
    <source>
        <dbReference type="EMBL" id="ORE88641.1"/>
    </source>
</evidence>
<dbReference type="InterPro" id="IPR001789">
    <property type="entry name" value="Sig_transdc_resp-reg_receiver"/>
</dbReference>
<dbReference type="PROSITE" id="PS50110">
    <property type="entry name" value="RESPONSE_REGULATORY"/>
    <property type="match status" value="1"/>
</dbReference>
<dbReference type="CDD" id="cd17535">
    <property type="entry name" value="REC_NarL-like"/>
    <property type="match status" value="1"/>
</dbReference>
<dbReference type="STRING" id="1317117.ATO7_02160"/>
<dbReference type="InterPro" id="IPR011006">
    <property type="entry name" value="CheY-like_superfamily"/>
</dbReference>